<keyword evidence="8" id="KW-0677">Repeat</keyword>
<dbReference type="Gene3D" id="3.40.50.150">
    <property type="entry name" value="Vaccinia Virus protein VP39"/>
    <property type="match status" value="1"/>
</dbReference>
<gene>
    <name evidence="15" type="ORF">Q3C12_04650</name>
</gene>
<protein>
    <submittedName>
        <fullName evidence="15">Type I polyketide synthase</fullName>
    </submittedName>
</protein>
<sequence>MRNDERLAQQHRQMVELDQFLIRLLRVQLHSIGCKPEAADWCVKENVPEISDLYRRWLEHTAFVLKEQPPIGAGDSGELWKEWDRRMQQWLADENMRAKALLADTMLKALPDILTGRRSATDIMFPNASMRLVEGVYKQNLIADHFNEVVAEQAVKHVQQVIGSGRRQGLRILEIGAGTGGTSEMLLSRFSPYGAHIQEYGYTDISKSFLSYAKTKYKDQYPYLAYHILNIEEPIAEQNLAVGQYDLVVATNVLHATRNIRQTLRNAKALLKCKGVLLINEITENSLFNHVTFGLLKGWWLYEDEEVRLPGCPALSPEMWNVVLEQEGFESVAYPAADADFLGQQVIAAVSDGIVRQMRNAAPGGAAREAGLAAIAAPSDQASQAKQADLAKQANQAAAGEEGDSANRLSHKQLRQKGRAYFKKLIGEILEVEADSMDASEALEMYGMDSILIIQLTDRLNKVMNEHVSSTIFFEYSTIDALVDYFMQTRQQALDAMVGAEEAEAAPPQDAGDIDQRSDASMMKRPVAVTVRPAASASGSKDIAVIGLAGRYPQADHMGEFWENLKRGKHCITEIPEARWNWREHYHPEKGRKGSTYSKWGGFVRGIDTFDPLFFHISPKEAEQMDPQERQFLQIVYSSIEDAGYIPEALSRSRKVGVFVGIMNGNYPTGASYWSVANRVSYCLNFTGPSLAVDTACSSSLTAVHLALESLYSGTSDCAIAGGVNFIVDPVHYVRLSEKTMLSGGDQCRAFGDWADGFVGGEGIGAVVLKPLQLAEADGDHIYGVLKGSAINAGGKVKGYTVPNPAIQSQVVMEAIRRAEVDPRAISYVEAHGTGTALGDPIEIEGLRRAFEHNTLDKQFCAIGSVKSNIGHCESAAGIAGLSKILLQLKHGQLAPSLHAEALNPNIQFGETPFYVQQELSEWKRPVIECDGVLREAPRIAGISSFGAGGANAHVIVQEYIPDRAMLPAKAASPPGKPHMIVLSAQNMDRLRARASQLLHAVAAGIYADGQLGDIAYTLQTGRVAMEARLAFIACSLEELEQQLNRFIAGQAEQEKLIFGEVQSRKEAVAELAADEAMQEMVASWIRDQKYAQLLKIWAKGFEIDWDACYGSDRPSRISLPAYPFAEERYWFPARQDKKDADEGQAVSPSVGVLHPLLHRNTSHLLEQRFSSEFNGREFFLSDHRVNNVRVLPGAAQLEMALAAVARAAPPDGANAGVALTNVVWARPVTVKQEPVSVHIGLHLDQNREIGFEIYGVPEQGEETVLYSQGRATLTGKPESRRIDISAVKQLCDKGMLTSGECYAAFAKMGLFYGERHRGIERLYLGRNQVLARLTLPASVSDTLQAYTLHPVLIDSAFQASLGLTLDLMQRQLLPNRPPLPFALQRLEMPGGCVPAMWARVQYSVPRGADDGVMKLDIDLCDESGNVCVHMQGFTTRLYSAEGGSYAQEQALAQVRDSAAEAAVSSSDPPAARVLVLAPVWEAFHVDHPQHRQDLLSVSTAKPLFIGGKEDLLETLRAAVPDASAAYIPENASAAQIKRILEAFGGRIRHIVWVASTPVPAVRAGAEHSPVRRQESELIQVFRLTKSLLQLGFGSRELDLTAITFQAEAVYPHDRANPGQAAVHGFMGSLAKEYPNWNIRVADLEAAEGCKVQDILSLPPDPLGNAYVYREEEWYRQELVPVEYAPLRHIVYRRSGVYVVIGGAGGIGEVWSEYMIRTYQARIVWIGRKNKDAVIQAKLDRLAAAGPQPAYIQANAADLSELQRAYERIRGQYSRIDGIVHSALVLSDRSVANMEEEEFRAALAAKLDVSVNMAHVFRKEEPDFVLFFSSLNSFLKLPGQSNYVSGCTYADAFARQLSLEWPCPVKVMNWGYWGSVGSVASAQIRHSMEQKGIGSIEPAEANQALEQLLAGPLDQIVMMKTIKRPDLPALNESKTVTVFR</sequence>
<comment type="pathway">
    <text evidence="3">Antibiotic biosynthesis; bacillaene biosynthesis.</text>
</comment>
<dbReference type="Proteomes" id="UP001168883">
    <property type="component" value="Unassembled WGS sequence"/>
</dbReference>
<evidence type="ECO:0000256" key="11">
    <source>
        <dbReference type="SAM" id="Coils"/>
    </source>
</evidence>
<evidence type="ECO:0000256" key="10">
    <source>
        <dbReference type="PROSITE-ProRule" id="PRU01363"/>
    </source>
</evidence>
<dbReference type="Gene3D" id="3.10.129.110">
    <property type="entry name" value="Polyketide synthase dehydratase"/>
    <property type="match status" value="1"/>
</dbReference>
<dbReference type="PROSITE" id="PS00606">
    <property type="entry name" value="KS3_1"/>
    <property type="match status" value="1"/>
</dbReference>
<dbReference type="PROSITE" id="PS00012">
    <property type="entry name" value="PHOSPHOPANTETHEINE"/>
    <property type="match status" value="1"/>
</dbReference>
<dbReference type="EMBL" id="JAUMKJ010000004">
    <property type="protein sequence ID" value="MDO3676282.1"/>
    <property type="molecule type" value="Genomic_DNA"/>
</dbReference>
<evidence type="ECO:0000259" key="14">
    <source>
        <dbReference type="PROSITE" id="PS52019"/>
    </source>
</evidence>
<evidence type="ECO:0000259" key="12">
    <source>
        <dbReference type="PROSITE" id="PS50075"/>
    </source>
</evidence>
<dbReference type="InterPro" id="IPR014031">
    <property type="entry name" value="Ketoacyl_synth_C"/>
</dbReference>
<feature type="active site" description="Proton donor; for dehydratase activity" evidence="10">
    <location>
        <position position="1355"/>
    </location>
</feature>
<dbReference type="Pfam" id="PF21089">
    <property type="entry name" value="PKS_DH_N"/>
    <property type="match status" value="1"/>
</dbReference>
<keyword evidence="6" id="KW-0597">Phosphoprotein</keyword>
<dbReference type="InterPro" id="IPR018201">
    <property type="entry name" value="Ketoacyl_synth_AS"/>
</dbReference>
<dbReference type="Pfam" id="PF08659">
    <property type="entry name" value="KR"/>
    <property type="match status" value="1"/>
</dbReference>
<dbReference type="Gene3D" id="3.40.47.10">
    <property type="match status" value="1"/>
</dbReference>
<dbReference type="PROSITE" id="PS52004">
    <property type="entry name" value="KS3_2"/>
    <property type="match status" value="1"/>
</dbReference>
<keyword evidence="4" id="KW-0596">Phosphopantetheine</keyword>
<dbReference type="SMART" id="SM00822">
    <property type="entry name" value="PKS_KR"/>
    <property type="match status" value="1"/>
</dbReference>
<dbReference type="InterPro" id="IPR013217">
    <property type="entry name" value="Methyltransf_12"/>
</dbReference>
<dbReference type="Pfam" id="PF00109">
    <property type="entry name" value="ketoacyl-synt"/>
    <property type="match status" value="1"/>
</dbReference>
<dbReference type="CDD" id="cd08953">
    <property type="entry name" value="KR_2_SDR_x"/>
    <property type="match status" value="1"/>
</dbReference>
<evidence type="ECO:0000256" key="2">
    <source>
        <dbReference type="ARBA" id="ARBA00004496"/>
    </source>
</evidence>
<dbReference type="SMART" id="SM00825">
    <property type="entry name" value="PKS_KS"/>
    <property type="match status" value="1"/>
</dbReference>
<feature type="region of interest" description="C-terminal hotdog fold" evidence="10">
    <location>
        <begin position="1293"/>
        <end position="1445"/>
    </location>
</feature>
<keyword evidence="7" id="KW-0808">Transferase</keyword>
<feature type="region of interest" description="N-terminal hotdog fold" evidence="10">
    <location>
        <begin position="1155"/>
        <end position="1279"/>
    </location>
</feature>
<dbReference type="InterPro" id="IPR050091">
    <property type="entry name" value="PKS_NRPS_Biosynth_Enz"/>
</dbReference>
<keyword evidence="11" id="KW-0175">Coiled coil</keyword>
<dbReference type="Pfam" id="PF00550">
    <property type="entry name" value="PP-binding"/>
    <property type="match status" value="1"/>
</dbReference>
<dbReference type="Pfam" id="PF02801">
    <property type="entry name" value="Ketoacyl-synt_C"/>
    <property type="match status" value="1"/>
</dbReference>
<dbReference type="SUPFAM" id="SSF51735">
    <property type="entry name" value="NAD(P)-binding Rossmann-fold domains"/>
    <property type="match status" value="2"/>
</dbReference>
<dbReference type="Pfam" id="PF22336">
    <property type="entry name" value="RhiE-like_linker"/>
    <property type="match status" value="1"/>
</dbReference>
<dbReference type="Gene3D" id="1.10.1240.100">
    <property type="match status" value="1"/>
</dbReference>
<dbReference type="CDD" id="cd00833">
    <property type="entry name" value="PKS"/>
    <property type="match status" value="1"/>
</dbReference>
<proteinExistence type="predicted"/>
<dbReference type="PANTHER" id="PTHR43775">
    <property type="entry name" value="FATTY ACID SYNTHASE"/>
    <property type="match status" value="1"/>
</dbReference>
<dbReference type="InterPro" id="IPR016039">
    <property type="entry name" value="Thiolase-like"/>
</dbReference>
<dbReference type="InterPro" id="IPR006162">
    <property type="entry name" value="Ppantetheine_attach_site"/>
</dbReference>
<evidence type="ECO:0000256" key="6">
    <source>
        <dbReference type="ARBA" id="ARBA00022553"/>
    </source>
</evidence>
<dbReference type="PANTHER" id="PTHR43775:SF37">
    <property type="entry name" value="SI:DKEY-61P9.11"/>
    <property type="match status" value="1"/>
</dbReference>
<feature type="domain" description="PKS/mFAS DH" evidence="14">
    <location>
        <begin position="1155"/>
        <end position="1445"/>
    </location>
</feature>
<dbReference type="SUPFAM" id="SSF53901">
    <property type="entry name" value="Thiolase-like"/>
    <property type="match status" value="1"/>
</dbReference>
<feature type="domain" description="Ketosynthase family 3 (KS3)" evidence="13">
    <location>
        <begin position="540"/>
        <end position="959"/>
    </location>
</feature>
<dbReference type="InterPro" id="IPR042104">
    <property type="entry name" value="PKS_dehydratase_sf"/>
</dbReference>
<dbReference type="SUPFAM" id="SSF47336">
    <property type="entry name" value="ACP-like"/>
    <property type="match status" value="1"/>
</dbReference>
<feature type="domain" description="Carrier" evidence="12">
    <location>
        <begin position="416"/>
        <end position="490"/>
    </location>
</feature>
<dbReference type="SMART" id="SM00826">
    <property type="entry name" value="PKS_DH"/>
    <property type="match status" value="1"/>
</dbReference>
<accession>A0ABT8V738</accession>
<keyword evidence="5" id="KW-0963">Cytoplasm</keyword>
<keyword evidence="9" id="KW-0511">Multifunctional enzyme</keyword>
<dbReference type="InterPro" id="IPR009081">
    <property type="entry name" value="PP-bd_ACP"/>
</dbReference>
<feature type="active site" description="Proton acceptor; for dehydratase activity" evidence="10">
    <location>
        <position position="1184"/>
    </location>
</feature>
<dbReference type="InterPro" id="IPR036736">
    <property type="entry name" value="ACP-like_sf"/>
</dbReference>
<dbReference type="InterPro" id="IPR049900">
    <property type="entry name" value="PKS_mFAS_DH"/>
</dbReference>
<dbReference type="CDD" id="cd02440">
    <property type="entry name" value="AdoMet_MTases"/>
    <property type="match status" value="1"/>
</dbReference>
<dbReference type="SMART" id="SM00823">
    <property type="entry name" value="PKS_PP"/>
    <property type="match status" value="1"/>
</dbReference>
<dbReference type="InterPro" id="IPR013968">
    <property type="entry name" value="PKS_KR"/>
</dbReference>
<dbReference type="PROSITE" id="PS52019">
    <property type="entry name" value="PKS_MFAS_DH"/>
    <property type="match status" value="1"/>
</dbReference>
<evidence type="ECO:0000256" key="7">
    <source>
        <dbReference type="ARBA" id="ARBA00022679"/>
    </source>
</evidence>
<dbReference type="InterPro" id="IPR020807">
    <property type="entry name" value="PKS_DH"/>
</dbReference>
<dbReference type="InterPro" id="IPR029063">
    <property type="entry name" value="SAM-dependent_MTases_sf"/>
</dbReference>
<dbReference type="SUPFAM" id="SSF53335">
    <property type="entry name" value="S-adenosyl-L-methionine-dependent methyltransferases"/>
    <property type="match status" value="1"/>
</dbReference>
<dbReference type="InterPro" id="IPR054514">
    <property type="entry name" value="RhiE-like_linker"/>
</dbReference>
<evidence type="ECO:0000256" key="3">
    <source>
        <dbReference type="ARBA" id="ARBA00004789"/>
    </source>
</evidence>
<evidence type="ECO:0000256" key="8">
    <source>
        <dbReference type="ARBA" id="ARBA00022737"/>
    </source>
</evidence>
<dbReference type="InterPro" id="IPR036291">
    <property type="entry name" value="NAD(P)-bd_dom_sf"/>
</dbReference>
<comment type="subcellular location">
    <subcellularLocation>
        <location evidence="2">Cytoplasm</location>
    </subcellularLocation>
</comment>
<dbReference type="InterPro" id="IPR020841">
    <property type="entry name" value="PKS_Beta-ketoAc_synthase_dom"/>
</dbReference>
<evidence type="ECO:0000256" key="4">
    <source>
        <dbReference type="ARBA" id="ARBA00022450"/>
    </source>
</evidence>
<evidence type="ECO:0000259" key="13">
    <source>
        <dbReference type="PROSITE" id="PS52004"/>
    </source>
</evidence>
<dbReference type="RefSeq" id="WP_302877362.1">
    <property type="nucleotide sequence ID" value="NZ_JAUMKJ010000004.1"/>
</dbReference>
<reference evidence="15" key="1">
    <citation type="submission" date="2023-07" db="EMBL/GenBank/DDBJ databases">
        <authorList>
            <person name="Aktuganov G."/>
            <person name="Boyko T."/>
            <person name="Delegan Y."/>
            <person name="Galimzianova N."/>
            <person name="Gilvanova E."/>
            <person name="Korobov V."/>
            <person name="Kuzmina L."/>
            <person name="Melentiev A."/>
            <person name="Milman P."/>
            <person name="Ryabova A."/>
            <person name="Stupak E."/>
            <person name="Yasakov T."/>
            <person name="Zharikova N."/>
            <person name="Zhurenko E."/>
        </authorList>
    </citation>
    <scope>NUCLEOTIDE SEQUENCE</scope>
    <source>
        <strain evidence="15">IB-739</strain>
    </source>
</reference>
<evidence type="ECO:0000256" key="9">
    <source>
        <dbReference type="ARBA" id="ARBA00023268"/>
    </source>
</evidence>
<dbReference type="Pfam" id="PF14765">
    <property type="entry name" value="PS-DH"/>
    <property type="match status" value="1"/>
</dbReference>
<evidence type="ECO:0000256" key="5">
    <source>
        <dbReference type="ARBA" id="ARBA00022490"/>
    </source>
</evidence>
<feature type="coiled-coil region" evidence="11">
    <location>
        <begin position="1023"/>
        <end position="1057"/>
    </location>
</feature>
<dbReference type="InterPro" id="IPR049552">
    <property type="entry name" value="PKS_DH_N"/>
</dbReference>
<comment type="caution">
    <text evidence="15">The sequence shown here is derived from an EMBL/GenBank/DDBJ whole genome shotgun (WGS) entry which is preliminary data.</text>
</comment>
<evidence type="ECO:0000256" key="1">
    <source>
        <dbReference type="ARBA" id="ARBA00003299"/>
    </source>
</evidence>
<organism evidence="15 16">
    <name type="scientific">Paenibacillus ehimensis</name>
    <dbReference type="NCBI Taxonomy" id="79264"/>
    <lineage>
        <taxon>Bacteria</taxon>
        <taxon>Bacillati</taxon>
        <taxon>Bacillota</taxon>
        <taxon>Bacilli</taxon>
        <taxon>Bacillales</taxon>
        <taxon>Paenibacillaceae</taxon>
        <taxon>Paenibacillus</taxon>
    </lineage>
</organism>
<dbReference type="PROSITE" id="PS50075">
    <property type="entry name" value="CARRIER"/>
    <property type="match status" value="1"/>
</dbReference>
<dbReference type="Gene3D" id="1.10.1200.10">
    <property type="entry name" value="ACP-like"/>
    <property type="match status" value="1"/>
</dbReference>
<comment type="function">
    <text evidence="1">Involved in some intermediate steps for the synthesis of the antibiotic polyketide bacillaene which is involved in secondary metabolism.</text>
</comment>
<dbReference type="Pfam" id="PF08242">
    <property type="entry name" value="Methyltransf_12"/>
    <property type="match status" value="1"/>
</dbReference>
<dbReference type="InterPro" id="IPR020806">
    <property type="entry name" value="PKS_PP-bd"/>
</dbReference>
<name>A0ABT8V738_9BACL</name>
<dbReference type="Gene3D" id="3.40.50.720">
    <property type="entry name" value="NAD(P)-binding Rossmann-like Domain"/>
    <property type="match status" value="1"/>
</dbReference>
<evidence type="ECO:0000313" key="16">
    <source>
        <dbReference type="Proteomes" id="UP001168883"/>
    </source>
</evidence>
<dbReference type="InterPro" id="IPR049551">
    <property type="entry name" value="PKS_DH_C"/>
</dbReference>
<keyword evidence="16" id="KW-1185">Reference proteome</keyword>
<evidence type="ECO:0000313" key="15">
    <source>
        <dbReference type="EMBL" id="MDO3676282.1"/>
    </source>
</evidence>
<dbReference type="InterPro" id="IPR014030">
    <property type="entry name" value="Ketoacyl_synth_N"/>
</dbReference>
<dbReference type="InterPro" id="IPR057326">
    <property type="entry name" value="KR_dom"/>
</dbReference>